<gene>
    <name evidence="13" type="ORF">LAZ67_2001895</name>
</gene>
<evidence type="ECO:0000256" key="1">
    <source>
        <dbReference type="ARBA" id="ARBA00004141"/>
    </source>
</evidence>
<reference evidence="13 14" key="1">
    <citation type="submission" date="2022-01" db="EMBL/GenBank/DDBJ databases">
        <title>A chromosomal length assembly of Cordylochernes scorpioides.</title>
        <authorList>
            <person name="Zeh D."/>
            <person name="Zeh J."/>
        </authorList>
    </citation>
    <scope>NUCLEOTIDE SEQUENCE [LARGE SCALE GENOMIC DNA]</scope>
    <source>
        <strain evidence="13">IN4F17</strain>
        <tissue evidence="13">Whole Body</tissue>
    </source>
</reference>
<evidence type="ECO:0000313" key="14">
    <source>
        <dbReference type="Proteomes" id="UP001235939"/>
    </source>
</evidence>
<evidence type="ECO:0008006" key="15">
    <source>
        <dbReference type="Google" id="ProtNLM"/>
    </source>
</evidence>
<dbReference type="InterPro" id="IPR005312">
    <property type="entry name" value="DUF1759"/>
</dbReference>
<dbReference type="Pfam" id="PF00858">
    <property type="entry name" value="ASC"/>
    <property type="match status" value="1"/>
</dbReference>
<comment type="subcellular location">
    <subcellularLocation>
        <location evidence="1">Membrane</location>
        <topology evidence="1">Multi-pass membrane protein</topology>
    </subcellularLocation>
</comment>
<keyword evidence="6" id="KW-1133">Transmembrane helix</keyword>
<sequence>MDKLKKACETKKRTLESVIAEADGELGKQEPSLEMLMSLRPKLLRCKDRFLIASDCLIEQLIKADREDEEIEDVDIVQANLFGRSEGLLQKMEQLLAKPTVDRESIVSGGNEGKSNLHRLPKLELPKFGGEAREWLQFWSAFQSVHDDDSISACVKFQYLQNCMIKGSVSEEIVSSFPNSAANYPLVISTLKERFGREDMLVEVYVRDLIAIILENAHGRNTTSFSTVYVRLSSQLRALGSLGVTTDKCAAILYPMVESALPEDLFVAWERTRHHHKPDEDGKHKSSEVLLEKLMEFLKHEVEGSERMRLARQPFSSSYPSQFNRDKPPKPKTSVATAASLIDGENKSKVVRAMLDSGSQNSYVLEQTASEVGLTMLGKKEVVHLLFGGVKSRPQQHKRYRIYISDVDSKYNCNFEVQDCSTICSAMPSAQPTEWMTELRSKGIDLDVYRSNTEIELLLGADVYAKLLTGKKIELESGPVALETKLGWTVLEIPQLGGGVLPWNRSDQSVHPDHNTSQQSCLVRMDILFWIDVYHIEGCKDGRATVYVVRKSCYWPTATGPETPFALSSERRSPSSGGPTVLDLSSWSRGPCHHHLLSGESVEWCRSEVMQITPEVPTSSDLRREALVLFSNSVVTGARRLVVSRGLELLAQVLVWLLCFGFFVYQTWRYVDIYLGYPVTLSVTLEYPESVMLPATTLCTRYRQAFQLLYDELSADVDHVFAELGKINMNVWFILTHNNMIPNFRKSMIAFHSPYSLANPYDGGIEVGFYQYALIKIKMTEIVKLPYPYVTDCRSYIEEWKVHRSGPLSKEIEDILLSMKLFSILLQVKLYNMQLYYIWNMWGYRRGLTIDMLQRTWAV</sequence>
<keyword evidence="7" id="KW-0915">Sodium</keyword>
<evidence type="ECO:0000256" key="10">
    <source>
        <dbReference type="ARBA" id="ARBA00023201"/>
    </source>
</evidence>
<dbReference type="Pfam" id="PF03564">
    <property type="entry name" value="DUF1759"/>
    <property type="match status" value="1"/>
</dbReference>
<keyword evidence="4 12" id="KW-0894">Sodium channel</keyword>
<keyword evidence="10 12" id="KW-0739">Sodium transport</keyword>
<keyword evidence="5 12" id="KW-0812">Transmembrane</keyword>
<dbReference type="Proteomes" id="UP001235939">
    <property type="component" value="Chromosome 02"/>
</dbReference>
<dbReference type="PANTHER" id="PTHR47331">
    <property type="entry name" value="PHD-TYPE DOMAIN-CONTAINING PROTEIN"/>
    <property type="match status" value="1"/>
</dbReference>
<evidence type="ECO:0000256" key="5">
    <source>
        <dbReference type="ARBA" id="ARBA00022692"/>
    </source>
</evidence>
<evidence type="ECO:0000256" key="8">
    <source>
        <dbReference type="ARBA" id="ARBA00023065"/>
    </source>
</evidence>
<evidence type="ECO:0000256" key="7">
    <source>
        <dbReference type="ARBA" id="ARBA00023053"/>
    </source>
</evidence>
<evidence type="ECO:0000256" key="3">
    <source>
        <dbReference type="ARBA" id="ARBA00022448"/>
    </source>
</evidence>
<dbReference type="EMBL" id="CP092864">
    <property type="protein sequence ID" value="UYV62776.1"/>
    <property type="molecule type" value="Genomic_DNA"/>
</dbReference>
<evidence type="ECO:0000256" key="4">
    <source>
        <dbReference type="ARBA" id="ARBA00022461"/>
    </source>
</evidence>
<evidence type="ECO:0000256" key="11">
    <source>
        <dbReference type="ARBA" id="ARBA00023303"/>
    </source>
</evidence>
<keyword evidence="9" id="KW-0472">Membrane</keyword>
<proteinExistence type="inferred from homology"/>
<evidence type="ECO:0000256" key="2">
    <source>
        <dbReference type="ARBA" id="ARBA00007193"/>
    </source>
</evidence>
<keyword evidence="11 12" id="KW-0407">Ion channel</keyword>
<keyword evidence="3 12" id="KW-0813">Transport</keyword>
<organism evidence="13 14">
    <name type="scientific">Cordylochernes scorpioides</name>
    <dbReference type="NCBI Taxonomy" id="51811"/>
    <lineage>
        <taxon>Eukaryota</taxon>
        <taxon>Metazoa</taxon>
        <taxon>Ecdysozoa</taxon>
        <taxon>Arthropoda</taxon>
        <taxon>Chelicerata</taxon>
        <taxon>Arachnida</taxon>
        <taxon>Pseudoscorpiones</taxon>
        <taxon>Cheliferoidea</taxon>
        <taxon>Chernetidae</taxon>
        <taxon>Cordylochernes</taxon>
    </lineage>
</organism>
<comment type="similarity">
    <text evidence="2 12">Belongs to the amiloride-sensitive sodium channel (TC 1.A.6) family.</text>
</comment>
<evidence type="ECO:0000256" key="6">
    <source>
        <dbReference type="ARBA" id="ARBA00022989"/>
    </source>
</evidence>
<name>A0ABY6K3B4_9ARAC</name>
<evidence type="ECO:0000313" key="13">
    <source>
        <dbReference type="EMBL" id="UYV62776.1"/>
    </source>
</evidence>
<evidence type="ECO:0000256" key="9">
    <source>
        <dbReference type="ARBA" id="ARBA00023136"/>
    </source>
</evidence>
<accession>A0ABY6K3B4</accession>
<keyword evidence="8 12" id="KW-0406">Ion transport</keyword>
<keyword evidence="14" id="KW-1185">Reference proteome</keyword>
<dbReference type="InterPro" id="IPR001873">
    <property type="entry name" value="ENaC"/>
</dbReference>
<protein>
    <recommendedName>
        <fullName evidence="15">Peptidase aspartic putative domain-containing protein</fullName>
    </recommendedName>
</protein>
<evidence type="ECO:0000256" key="12">
    <source>
        <dbReference type="RuleBase" id="RU000679"/>
    </source>
</evidence>